<name>A0A917DK39_9HYPH</name>
<sequence length="393" mass="42659">MNTHSPLETRSALPIETRDEGDVDPLIAATAAVEELRTSFETYRTEAETRSTAAATAASERIAALETRLNRPGAGDEQNQNAATAIEQRAFSSFVRRGDGSMNAEEQRALRVSTEEQGGYLAPEQFIAELQRNLVEISPIRAAARVGSASAGTVIIPKRTGRMTASWVGEIEDRPATEPAYGQARIEMHEMAAYVDVSNWLLEDAAIDIAAELAFDFAEEFGLKEGQAFVNGDGVKKPVGVMVDPSVPTVLNGHATTLSPDALIRLMYALPAFYRNRGSWLLNGQSIAAVRLFKDANGRYLWQESIADGQPATLLGRPVIEAPDMGDVAADAFPIAYGDFATAYRIYDRVNLSVLRDPYTVATKGLVRFHGRRRVGGAVTQPEAIRKLKMATA</sequence>
<dbReference type="Gene3D" id="3.30.2320.10">
    <property type="entry name" value="hypothetical protein PF0899 domain"/>
    <property type="match status" value="1"/>
</dbReference>
<comment type="subcellular location">
    <subcellularLocation>
        <location evidence="1">Virion</location>
    </subcellularLocation>
</comment>
<dbReference type="NCBIfam" id="TIGR01554">
    <property type="entry name" value="major_cap_HK97"/>
    <property type="match status" value="1"/>
</dbReference>
<dbReference type="AlphaFoldDB" id="A0A917DK39"/>
<reference evidence="4" key="1">
    <citation type="journal article" date="2014" name="Int. J. Syst. Evol. Microbiol.">
        <title>Complete genome sequence of Corynebacterium casei LMG S-19264T (=DSM 44701T), isolated from a smear-ripened cheese.</title>
        <authorList>
            <consortium name="US DOE Joint Genome Institute (JGI-PGF)"/>
            <person name="Walter F."/>
            <person name="Albersmeier A."/>
            <person name="Kalinowski J."/>
            <person name="Ruckert C."/>
        </authorList>
    </citation>
    <scope>NUCLEOTIDE SEQUENCE</scope>
    <source>
        <strain evidence="4">CGMCC 1.15493</strain>
    </source>
</reference>
<dbReference type="InterPro" id="IPR054612">
    <property type="entry name" value="Phage_capsid-like_C"/>
</dbReference>
<evidence type="ECO:0000256" key="2">
    <source>
        <dbReference type="SAM" id="MobiDB-lite"/>
    </source>
</evidence>
<comment type="caution">
    <text evidence="4">The sequence shown here is derived from an EMBL/GenBank/DDBJ whole genome shotgun (WGS) entry which is preliminary data.</text>
</comment>
<feature type="region of interest" description="Disordered" evidence="2">
    <location>
        <begin position="1"/>
        <end position="21"/>
    </location>
</feature>
<evidence type="ECO:0000259" key="3">
    <source>
        <dbReference type="Pfam" id="PF05065"/>
    </source>
</evidence>
<dbReference type="RefSeq" id="WP_188855318.1">
    <property type="nucleotide sequence ID" value="NZ_BMJJ01000020.1"/>
</dbReference>
<evidence type="ECO:0000256" key="1">
    <source>
        <dbReference type="ARBA" id="ARBA00004328"/>
    </source>
</evidence>
<keyword evidence="5" id="KW-1185">Reference proteome</keyword>
<organism evidence="4 5">
    <name type="scientific">Aureimonas glaciei</name>
    <dbReference type="NCBI Taxonomy" id="1776957"/>
    <lineage>
        <taxon>Bacteria</taxon>
        <taxon>Pseudomonadati</taxon>
        <taxon>Pseudomonadota</taxon>
        <taxon>Alphaproteobacteria</taxon>
        <taxon>Hyphomicrobiales</taxon>
        <taxon>Aurantimonadaceae</taxon>
        <taxon>Aureimonas</taxon>
    </lineage>
</organism>
<dbReference type="SUPFAM" id="SSF56563">
    <property type="entry name" value="Major capsid protein gp5"/>
    <property type="match status" value="1"/>
</dbReference>
<proteinExistence type="predicted"/>
<feature type="domain" description="Phage capsid-like C-terminal" evidence="3">
    <location>
        <begin position="118"/>
        <end position="389"/>
    </location>
</feature>
<dbReference type="InterPro" id="IPR024455">
    <property type="entry name" value="Phage_capsid"/>
</dbReference>
<protein>
    <recommendedName>
        <fullName evidence="3">Phage capsid-like C-terminal domain-containing protein</fullName>
    </recommendedName>
</protein>
<gene>
    <name evidence="4" type="ORF">GCM10011335_51610</name>
</gene>
<dbReference type="Pfam" id="PF05065">
    <property type="entry name" value="Phage_capsid"/>
    <property type="match status" value="1"/>
</dbReference>
<dbReference type="Gene3D" id="3.30.2400.10">
    <property type="entry name" value="Major capsid protein gp5"/>
    <property type="match status" value="1"/>
</dbReference>
<dbReference type="EMBL" id="BMJJ01000020">
    <property type="protein sequence ID" value="GGD42583.1"/>
    <property type="molecule type" value="Genomic_DNA"/>
</dbReference>
<evidence type="ECO:0000313" key="4">
    <source>
        <dbReference type="EMBL" id="GGD42583.1"/>
    </source>
</evidence>
<evidence type="ECO:0000313" key="5">
    <source>
        <dbReference type="Proteomes" id="UP000613160"/>
    </source>
</evidence>
<accession>A0A917DK39</accession>
<reference evidence="4" key="2">
    <citation type="submission" date="2020-09" db="EMBL/GenBank/DDBJ databases">
        <authorList>
            <person name="Sun Q."/>
            <person name="Zhou Y."/>
        </authorList>
    </citation>
    <scope>NUCLEOTIDE SEQUENCE</scope>
    <source>
        <strain evidence="4">CGMCC 1.15493</strain>
    </source>
</reference>
<dbReference type="Proteomes" id="UP000613160">
    <property type="component" value="Unassembled WGS sequence"/>
</dbReference>